<organism evidence="1 2">
    <name type="scientific">Coprobacter secundus subsp. similis</name>
    <dbReference type="NCBI Taxonomy" id="2751153"/>
    <lineage>
        <taxon>Bacteria</taxon>
        <taxon>Pseudomonadati</taxon>
        <taxon>Bacteroidota</taxon>
        <taxon>Bacteroidia</taxon>
        <taxon>Bacteroidales</taxon>
        <taxon>Barnesiellaceae</taxon>
        <taxon>Coprobacter</taxon>
    </lineage>
</organism>
<dbReference type="EMBL" id="AP023322">
    <property type="protein sequence ID" value="BCI64054.1"/>
    <property type="molecule type" value="Genomic_DNA"/>
</dbReference>
<reference evidence="2" key="1">
    <citation type="submission" date="2020-07" db="EMBL/GenBank/DDBJ databases">
        <title>Complete genome sequencing of Coprobacter sp. strain 2CBH44.</title>
        <authorList>
            <person name="Sakamoto M."/>
            <person name="Murakami T."/>
            <person name="Mori H."/>
        </authorList>
    </citation>
    <scope>NUCLEOTIDE SEQUENCE [LARGE SCALE GENOMIC DNA]</scope>
    <source>
        <strain evidence="2">2CBH44</strain>
    </source>
</reference>
<dbReference type="KEGG" id="copr:Cop2CBH44_24070"/>
<dbReference type="InterPro" id="IPR011009">
    <property type="entry name" value="Kinase-like_dom_sf"/>
</dbReference>
<sequence>MKIVINPKYKKLGSFIKNLPYEFENSGETIYSARNIIKRFIIDDIDLTVKRYKVPLRINQLAYTFFRPSKAERAYKYALYLLKCGIRTPEPIAYIEVKRGHIFYQGYFISLTENYPRLMREFNDGIHGQENILNAFADFTVKLHEAGILHLDYSPGNILFKIDQDKISFSLVDLNRMHFGKLTPKQCLRNFERLTWDPNVIRYIVTEYAKKRGWDIDKSVKAAQHFQADFFRKWAKKMELKKRIRRK</sequence>
<dbReference type="RefSeq" id="WP_021930906.1">
    <property type="nucleotide sequence ID" value="NZ_AP023322.1"/>
</dbReference>
<dbReference type="SUPFAM" id="SSF56112">
    <property type="entry name" value="Protein kinase-like (PK-like)"/>
    <property type="match status" value="1"/>
</dbReference>
<dbReference type="Pfam" id="PF06293">
    <property type="entry name" value="Kdo"/>
    <property type="match status" value="1"/>
</dbReference>
<keyword evidence="2" id="KW-1185">Reference proteome</keyword>
<dbReference type="AlphaFoldDB" id="A0A7G1I016"/>
<dbReference type="Gene3D" id="1.10.510.10">
    <property type="entry name" value="Transferase(Phosphotransferase) domain 1"/>
    <property type="match status" value="1"/>
</dbReference>
<evidence type="ECO:0000313" key="2">
    <source>
        <dbReference type="Proteomes" id="UP000594042"/>
    </source>
</evidence>
<dbReference type="Proteomes" id="UP000594042">
    <property type="component" value="Chromosome"/>
</dbReference>
<evidence type="ECO:0000313" key="1">
    <source>
        <dbReference type="EMBL" id="BCI64054.1"/>
    </source>
</evidence>
<evidence type="ECO:0008006" key="3">
    <source>
        <dbReference type="Google" id="ProtNLM"/>
    </source>
</evidence>
<accession>A0A7G1I016</accession>
<name>A0A7G1I016_9BACT</name>
<protein>
    <recommendedName>
        <fullName evidence="3">Tyrosine protein kinase</fullName>
    </recommendedName>
</protein>
<proteinExistence type="predicted"/>
<gene>
    <name evidence="1" type="ORF">Cop2CBH44_24070</name>
</gene>